<protein>
    <submittedName>
        <fullName evidence="3">Uncharacterized protein</fullName>
    </submittedName>
</protein>
<feature type="transmembrane region" description="Helical" evidence="2">
    <location>
        <begin position="21"/>
        <end position="40"/>
    </location>
</feature>
<comment type="caution">
    <text evidence="3">The sequence shown here is derived from an EMBL/GenBank/DDBJ whole genome shotgun (WGS) entry which is preliminary data.</text>
</comment>
<accession>A0A5A7MUM8</accession>
<name>A0A5A7MUM8_9PROT</name>
<dbReference type="AlphaFoldDB" id="A0A5A7MUM8"/>
<proteinExistence type="predicted"/>
<keyword evidence="2" id="KW-0812">Transmembrane</keyword>
<feature type="region of interest" description="Disordered" evidence="1">
    <location>
        <begin position="149"/>
        <end position="174"/>
    </location>
</feature>
<organism evidence="3 4">
    <name type="scientific">Iodidimonas gelatinilytica</name>
    <dbReference type="NCBI Taxonomy" id="1236966"/>
    <lineage>
        <taxon>Bacteria</taxon>
        <taxon>Pseudomonadati</taxon>
        <taxon>Pseudomonadota</taxon>
        <taxon>Alphaproteobacteria</taxon>
        <taxon>Iodidimonadales</taxon>
        <taxon>Iodidimonadaceae</taxon>
        <taxon>Iodidimonas</taxon>
    </lineage>
</organism>
<evidence type="ECO:0000313" key="3">
    <source>
        <dbReference type="EMBL" id="GEQ99712.1"/>
    </source>
</evidence>
<sequence>MWGKVMGNTVTNWLVSRHVKAVCLLGCGVLLGIGSFGFVLSEDADALAATMEAKASEPALVISGFREVPLQTYHMNGSFAEKLGAEQLADPQKRVTVRGFNNRSKLILIELADQGYFFVHRDDVIASDEEALKAHTRKKSRGLVCLARSDNHRQISQPRDTRRAYTKGLSDNPC</sequence>
<evidence type="ECO:0000256" key="2">
    <source>
        <dbReference type="SAM" id="Phobius"/>
    </source>
</evidence>
<evidence type="ECO:0000256" key="1">
    <source>
        <dbReference type="SAM" id="MobiDB-lite"/>
    </source>
</evidence>
<keyword evidence="2" id="KW-1133">Transmembrane helix</keyword>
<dbReference type="Proteomes" id="UP000325187">
    <property type="component" value="Unassembled WGS sequence"/>
</dbReference>
<keyword evidence="2" id="KW-0472">Membrane</keyword>
<evidence type="ECO:0000313" key="4">
    <source>
        <dbReference type="Proteomes" id="UP000325187"/>
    </source>
</evidence>
<feature type="compositionally biased region" description="Basic and acidic residues" evidence="1">
    <location>
        <begin position="149"/>
        <end position="163"/>
    </location>
</feature>
<gene>
    <name evidence="3" type="ORF">JCM17845_03360</name>
</gene>
<reference evidence="3 4" key="1">
    <citation type="submission" date="2019-09" db="EMBL/GenBank/DDBJ databases">
        <title>NBRP : Genome information of microbial organism related human and environment.</title>
        <authorList>
            <person name="Hattori M."/>
            <person name="Oshima K."/>
            <person name="Inaba H."/>
            <person name="Suda W."/>
            <person name="Sakamoto M."/>
            <person name="Iino T."/>
            <person name="Kitahara M."/>
            <person name="Oshida Y."/>
            <person name="Iida T."/>
            <person name="Kudo T."/>
            <person name="Itoh T."/>
            <person name="Ohkuma M."/>
        </authorList>
    </citation>
    <scope>NUCLEOTIDE SEQUENCE [LARGE SCALE GENOMIC DNA]</scope>
    <source>
        <strain evidence="3 4">Mie-1</strain>
    </source>
</reference>
<keyword evidence="4" id="KW-1185">Reference proteome</keyword>
<dbReference type="EMBL" id="BKCM01000002">
    <property type="protein sequence ID" value="GEQ99712.1"/>
    <property type="molecule type" value="Genomic_DNA"/>
</dbReference>